<gene>
    <name evidence="2" type="ORF">B0T25DRAFT_578837</name>
</gene>
<feature type="region of interest" description="Disordered" evidence="1">
    <location>
        <begin position="40"/>
        <end position="59"/>
    </location>
</feature>
<accession>A0AAJ0HL59</accession>
<name>A0AAJ0HL59_9PEZI</name>
<dbReference type="AlphaFoldDB" id="A0AAJ0HL59"/>
<sequence length="416" mass="47058">MARVICLFQTKYLFSPAQSFRKFSHCSPYLKSEAGLVQHKTDKHNGGENNASGDGRPAPSYFRDPRMWEGLKSEVPDHTIDVATLEPSVTPVSSKTPSELICSYNRQSSGEIKVPGYAAIWQHPKLPVTVPRDPQDNKPETRPTKWKSLQYPFQRAFEATALMNPDFRLNNVDIVITRDMLQKLLVFCSKTRQSFRLKLFLVNNTLFVDRFFIEATEWMDTGHGQSFETGFARFPPGLESSTAHDRFLRYPLGDLSCMVGLAVDASYETDNKAKGVDRAESTPTTMANVMPQSTAAEVKSMFQRRSTNGIMPQLWFGRTPWLIVGFHNEGTFNKIKVTDAAALFKAWETERQDDLRRLTAFLAELREGVRKCGGKECAAIYERDPTSRVIKFYSLAETEPVLPVAVVERFWGKEGA</sequence>
<proteinExistence type="predicted"/>
<organism evidence="2 3">
    <name type="scientific">Lasiosphaeria hispida</name>
    <dbReference type="NCBI Taxonomy" id="260671"/>
    <lineage>
        <taxon>Eukaryota</taxon>
        <taxon>Fungi</taxon>
        <taxon>Dikarya</taxon>
        <taxon>Ascomycota</taxon>
        <taxon>Pezizomycotina</taxon>
        <taxon>Sordariomycetes</taxon>
        <taxon>Sordariomycetidae</taxon>
        <taxon>Sordariales</taxon>
        <taxon>Lasiosphaeriaceae</taxon>
        <taxon>Lasiosphaeria</taxon>
    </lineage>
</organism>
<protein>
    <submittedName>
        <fullName evidence="2">Geranylgeranyl pyrophosphate synthetase</fullName>
    </submittedName>
</protein>
<keyword evidence="3" id="KW-1185">Reference proteome</keyword>
<evidence type="ECO:0000256" key="1">
    <source>
        <dbReference type="SAM" id="MobiDB-lite"/>
    </source>
</evidence>
<evidence type="ECO:0000313" key="2">
    <source>
        <dbReference type="EMBL" id="KAK3356618.1"/>
    </source>
</evidence>
<dbReference type="PANTHER" id="PTHR35179">
    <property type="entry name" value="PROTEIN CBG02620"/>
    <property type="match status" value="1"/>
</dbReference>
<reference evidence="2" key="2">
    <citation type="submission" date="2023-06" db="EMBL/GenBank/DDBJ databases">
        <authorList>
            <consortium name="Lawrence Berkeley National Laboratory"/>
            <person name="Haridas S."/>
            <person name="Hensen N."/>
            <person name="Bonometti L."/>
            <person name="Westerberg I."/>
            <person name="Brannstrom I.O."/>
            <person name="Guillou S."/>
            <person name="Cros-Aarteil S."/>
            <person name="Calhoun S."/>
            <person name="Kuo A."/>
            <person name="Mondo S."/>
            <person name="Pangilinan J."/>
            <person name="Riley R."/>
            <person name="Labutti K."/>
            <person name="Andreopoulos B."/>
            <person name="Lipzen A."/>
            <person name="Chen C."/>
            <person name="Yanf M."/>
            <person name="Daum C."/>
            <person name="Ng V."/>
            <person name="Clum A."/>
            <person name="Steindorff A."/>
            <person name="Ohm R."/>
            <person name="Martin F."/>
            <person name="Silar P."/>
            <person name="Natvig D."/>
            <person name="Lalanne C."/>
            <person name="Gautier V."/>
            <person name="Ament-Velasquez S.L."/>
            <person name="Kruys A."/>
            <person name="Hutchinson M.I."/>
            <person name="Powell A.J."/>
            <person name="Barry K."/>
            <person name="Miller A.N."/>
            <person name="Grigoriev I.V."/>
            <person name="Debuchy R."/>
            <person name="Gladieux P."/>
            <person name="Thoren M.H."/>
            <person name="Johannesson H."/>
        </authorList>
    </citation>
    <scope>NUCLEOTIDE SEQUENCE</scope>
    <source>
        <strain evidence="2">CBS 955.72</strain>
    </source>
</reference>
<dbReference type="EMBL" id="JAUIQD010000003">
    <property type="protein sequence ID" value="KAK3356618.1"/>
    <property type="molecule type" value="Genomic_DNA"/>
</dbReference>
<dbReference type="Proteomes" id="UP001275084">
    <property type="component" value="Unassembled WGS sequence"/>
</dbReference>
<evidence type="ECO:0000313" key="3">
    <source>
        <dbReference type="Proteomes" id="UP001275084"/>
    </source>
</evidence>
<comment type="caution">
    <text evidence="2">The sequence shown here is derived from an EMBL/GenBank/DDBJ whole genome shotgun (WGS) entry which is preliminary data.</text>
</comment>
<dbReference type="PANTHER" id="PTHR35179:SF1">
    <property type="entry name" value="INTEGRAL MEMBRANE PROTEIN"/>
    <property type="match status" value="1"/>
</dbReference>
<reference evidence="2" key="1">
    <citation type="journal article" date="2023" name="Mol. Phylogenet. Evol.">
        <title>Genome-scale phylogeny and comparative genomics of the fungal order Sordariales.</title>
        <authorList>
            <person name="Hensen N."/>
            <person name="Bonometti L."/>
            <person name="Westerberg I."/>
            <person name="Brannstrom I.O."/>
            <person name="Guillou S."/>
            <person name="Cros-Aarteil S."/>
            <person name="Calhoun S."/>
            <person name="Haridas S."/>
            <person name="Kuo A."/>
            <person name="Mondo S."/>
            <person name="Pangilinan J."/>
            <person name="Riley R."/>
            <person name="LaButti K."/>
            <person name="Andreopoulos B."/>
            <person name="Lipzen A."/>
            <person name="Chen C."/>
            <person name="Yan M."/>
            <person name="Daum C."/>
            <person name="Ng V."/>
            <person name="Clum A."/>
            <person name="Steindorff A."/>
            <person name="Ohm R.A."/>
            <person name="Martin F."/>
            <person name="Silar P."/>
            <person name="Natvig D.O."/>
            <person name="Lalanne C."/>
            <person name="Gautier V."/>
            <person name="Ament-Velasquez S.L."/>
            <person name="Kruys A."/>
            <person name="Hutchinson M.I."/>
            <person name="Powell A.J."/>
            <person name="Barry K."/>
            <person name="Miller A.N."/>
            <person name="Grigoriev I.V."/>
            <person name="Debuchy R."/>
            <person name="Gladieux P."/>
            <person name="Hiltunen Thoren M."/>
            <person name="Johannesson H."/>
        </authorList>
    </citation>
    <scope>NUCLEOTIDE SEQUENCE</scope>
    <source>
        <strain evidence="2">CBS 955.72</strain>
    </source>
</reference>